<evidence type="ECO:0000313" key="4">
    <source>
        <dbReference type="EMBL" id="XCA34373.1"/>
    </source>
</evidence>
<evidence type="ECO:0000256" key="1">
    <source>
        <dbReference type="SAM" id="Coils"/>
    </source>
</evidence>
<keyword evidence="3" id="KW-1133">Transmembrane helix</keyword>
<sequence length="783" mass="89444">MSVTSILKPLGGFTKVPVNQLIELLKKNPKNIESLSFQNEGKDNGEAFNHYIEDFIKSANLEETQHLDLNWCEIDDRVIKALLEKSHTLKKFKRLLLMDHRLSAKGIEDLAQLEHSFKNRKEKFNVEHVQFYSSDECKAFYDFLKNEYKNQSSNTVNADSIKKMIFDIARSDNTGNWVKYILEQSEKYPFLINSRNEQNENILLFYNHSPEMKKFLFNHGLIPEEERNQRRDDEHIVQDNQSVHANSIVKRINFFAKKLVESTKDNKKQLKQAADSYLKSIEQLKQYQNDPVRLKLLNLTDNEKRIVMEKTLNSHDVPDDKGFIKTVIDKAKQTLEQKYLRKNSRNEYGQGYPTQGLQYDHTKDDAKITIPESIGRIKLLIDNFSIPLQEKKELLVTLMEQNPGLVRKKLPIIRKEFGNSDILNKVRFQKTELYMLLNSIDDSKKIDKLFKEISSLGIEKVWREQKEFILLKQIYIAATTYGKDQSACTQGTWSQIISSINEISSEIVAQYDRYLEEEQKLEAQKISITEGNIKPFIEDLANKLIQHVELYPELKKTLEDFAVLNSNINNPEEMTFTEQKILTEINKYFSENIKVFLPNYNRNIPNRAEYNLIINGLSEVAVLQNFVQVGPGPYDAEEILLKNVAVDNTGNTTLHDSVQTNNIKADSVQLNTLGNKSTSTIRSNTQGNSKQLSDPSQNNPALLQNTKRSKLPVTASSVLAIAVIVSGIAIAVYLEMLAVGIALGVCCLIAAAVIYCCNSPANSVENSTAEVIVNQNTSGRIIT</sequence>
<feature type="transmembrane region" description="Helical" evidence="3">
    <location>
        <begin position="711"/>
        <end position="731"/>
    </location>
</feature>
<keyword evidence="3" id="KW-0472">Membrane</keyword>
<feature type="coiled-coil region" evidence="1">
    <location>
        <begin position="260"/>
        <end position="287"/>
    </location>
</feature>
<dbReference type="AlphaFoldDB" id="A0AAU7YL73"/>
<feature type="region of interest" description="Disordered" evidence="2">
    <location>
        <begin position="680"/>
        <end position="699"/>
    </location>
</feature>
<dbReference type="EMBL" id="CP158587">
    <property type="protein sequence ID" value="XCA34373.1"/>
    <property type="molecule type" value="Genomic_DNA"/>
</dbReference>
<reference evidence="4" key="1">
    <citation type="submission" date="2024-06" db="EMBL/GenBank/DDBJ databases">
        <title>Genome assembly of the Oeneis chryxus ivallda.</title>
        <authorList>
            <person name="MacDonald Z."/>
            <person name="Shaffer H.B."/>
            <person name="Gillespie T."/>
            <person name="Marimuthu M.P.A."/>
            <person name="Nguyen O."/>
            <person name="Fairbairn C.W."/>
            <person name="Seligmann W.E."/>
            <person name="Escalona M."/>
            <person name="Miller C."/>
            <person name="Toffelmier E."/>
        </authorList>
    </citation>
    <scope>NUCLEOTIDE SEQUENCE</scope>
    <source>
        <strain evidence="4">CCGP_102_HBS-TG_Oc004</strain>
    </source>
</reference>
<keyword evidence="3" id="KW-0812">Transmembrane</keyword>
<dbReference type="Gene3D" id="3.80.10.10">
    <property type="entry name" value="Ribonuclease Inhibitor"/>
    <property type="match status" value="1"/>
</dbReference>
<proteinExistence type="predicted"/>
<dbReference type="InterPro" id="IPR032675">
    <property type="entry name" value="LRR_dom_sf"/>
</dbReference>
<keyword evidence="1" id="KW-0175">Coiled coil</keyword>
<accession>A0AAU7YL73</accession>
<evidence type="ECO:0008006" key="5">
    <source>
        <dbReference type="Google" id="ProtNLM"/>
    </source>
</evidence>
<organism evidence="4">
    <name type="scientific">Wolbachia endosymbiont of Oeneis ivallda</name>
    <dbReference type="NCBI Taxonomy" id="3171168"/>
    <lineage>
        <taxon>Bacteria</taxon>
        <taxon>Pseudomonadati</taxon>
        <taxon>Pseudomonadota</taxon>
        <taxon>Alphaproteobacteria</taxon>
        <taxon>Rickettsiales</taxon>
        <taxon>Anaplasmataceae</taxon>
        <taxon>Wolbachieae</taxon>
        <taxon>Wolbachia</taxon>
    </lineage>
</organism>
<feature type="transmembrane region" description="Helical" evidence="3">
    <location>
        <begin position="737"/>
        <end position="757"/>
    </location>
</feature>
<name>A0AAU7YL73_9RICK</name>
<gene>
    <name evidence="4" type="ORF">ABS861_02980</name>
</gene>
<protein>
    <recommendedName>
        <fullName evidence="5">Ankyrin repeat domain protein</fullName>
    </recommendedName>
</protein>
<dbReference type="SUPFAM" id="SSF52047">
    <property type="entry name" value="RNI-like"/>
    <property type="match status" value="1"/>
</dbReference>
<evidence type="ECO:0000256" key="3">
    <source>
        <dbReference type="SAM" id="Phobius"/>
    </source>
</evidence>
<evidence type="ECO:0000256" key="2">
    <source>
        <dbReference type="SAM" id="MobiDB-lite"/>
    </source>
</evidence>